<feature type="domain" description="Sialate O-acetylesterase" evidence="3">
    <location>
        <begin position="103"/>
        <end position="229"/>
    </location>
</feature>
<dbReference type="SUPFAM" id="SSF52266">
    <property type="entry name" value="SGNH hydrolase"/>
    <property type="match status" value="1"/>
</dbReference>
<keyword evidence="5" id="KW-1185">Reference proteome</keyword>
<dbReference type="STRING" id="477680.SAMN05421788_102547"/>
<reference evidence="5" key="1">
    <citation type="submission" date="2017-01" db="EMBL/GenBank/DDBJ databases">
        <authorList>
            <person name="Varghese N."/>
            <person name="Submissions S."/>
        </authorList>
    </citation>
    <scope>NUCLEOTIDE SEQUENCE [LARGE SCALE GENOMIC DNA]</scope>
    <source>
        <strain evidence="5">DSM 21054</strain>
    </source>
</reference>
<evidence type="ECO:0000313" key="5">
    <source>
        <dbReference type="Proteomes" id="UP000186917"/>
    </source>
</evidence>
<dbReference type="InterPro" id="IPR005181">
    <property type="entry name" value="SASA"/>
</dbReference>
<protein>
    <submittedName>
        <fullName evidence="4">Sialate O-acetylesterase</fullName>
    </submittedName>
</protein>
<feature type="chain" id="PRO_5030022958" evidence="2">
    <location>
        <begin position="21"/>
        <end position="651"/>
    </location>
</feature>
<feature type="signal peptide" evidence="2">
    <location>
        <begin position="1"/>
        <end position="20"/>
    </location>
</feature>
<evidence type="ECO:0000256" key="1">
    <source>
        <dbReference type="ARBA" id="ARBA00022801"/>
    </source>
</evidence>
<dbReference type="InterPro" id="IPR036514">
    <property type="entry name" value="SGNH_hydro_sf"/>
</dbReference>
<sequence>MKKNILLLLLSAGLAPAAWAQIQLPRLIRDSMVLQREQPIQLWGWAAPGEKVSIRFAQQHITTRANTLGKWNAQLPAMKAGGPYTMQLDASNHITLNDILIGDVWLCSGQSNMVHQMALHAVRYASEVATANNPQIRHFWVPNTANMQGPQNDLPGGSWKWANPKDVGEFSAVAYFFAQKIYAQYHVPIGLINASWGGTPLQSWMSEEGFQPFPQLLSTLQQNKDTAYVNGISRAAANRPKPEMPLDKGMEEGWFNTSYAPKGWRSINIPGYWEDQGIRDLDGVVWYRREIDVPAAMTTAAAKVFLGRIVDADALYINGKQVGNTTYLYPQRRYPLPAGTLHAGKNLFVIRVTNNAGKGGFVPDKPYQLIAGNDTIDLKGTWQYKVGLVNNPPAFARNGGPGPAPGPGRIAPENQPAALFNAMIAPLIPFSLKGFLWYQGETDTGHPKEYAHLQPALIANWRSKWKQPTKPFLYVQLPGFMDMSYRPMESNWAAFREAQLQSLQIPHTGMAVAIDLGEWNDIHPDRKKEVGERLALAAQHVAYGDSTVVYSGPLFQAARIEGDKIILSFTNTGSGLTAIDDGPLSEFAIAGADKKFVWAKATIEGNTIVVQSPAIRQPQYVRYAWADNPVNPNLYNKEGLPASPFRTDNED</sequence>
<evidence type="ECO:0000256" key="2">
    <source>
        <dbReference type="SAM" id="SignalP"/>
    </source>
</evidence>
<dbReference type="AlphaFoldDB" id="A0A173MH60"/>
<dbReference type="InterPro" id="IPR008979">
    <property type="entry name" value="Galactose-bd-like_sf"/>
</dbReference>
<dbReference type="GO" id="GO:0005975">
    <property type="term" value="P:carbohydrate metabolic process"/>
    <property type="evidence" value="ECO:0007669"/>
    <property type="project" value="TreeGrafter"/>
</dbReference>
<evidence type="ECO:0000259" key="3">
    <source>
        <dbReference type="Pfam" id="PF03629"/>
    </source>
</evidence>
<dbReference type="OrthoDB" id="9816001at2"/>
<dbReference type="SUPFAM" id="SSF49785">
    <property type="entry name" value="Galactose-binding domain-like"/>
    <property type="match status" value="1"/>
</dbReference>
<dbReference type="Proteomes" id="UP000186917">
    <property type="component" value="Unassembled WGS sequence"/>
</dbReference>
<dbReference type="RefSeq" id="WP_076378374.1">
    <property type="nucleotide sequence ID" value="NZ_AP017422.1"/>
</dbReference>
<proteinExistence type="predicted"/>
<organism evidence="4 5">
    <name type="scientific">Filimonas lacunae</name>
    <dbReference type="NCBI Taxonomy" id="477680"/>
    <lineage>
        <taxon>Bacteria</taxon>
        <taxon>Pseudomonadati</taxon>
        <taxon>Bacteroidota</taxon>
        <taxon>Chitinophagia</taxon>
        <taxon>Chitinophagales</taxon>
        <taxon>Chitinophagaceae</taxon>
        <taxon>Filimonas</taxon>
    </lineage>
</organism>
<name>A0A173MH60_9BACT</name>
<keyword evidence="1" id="KW-0378">Hydrolase</keyword>
<gene>
    <name evidence="4" type="ORF">SAMN05421788_102547</name>
</gene>
<evidence type="ECO:0000313" key="4">
    <source>
        <dbReference type="EMBL" id="SIS99301.1"/>
    </source>
</evidence>
<feature type="domain" description="Sialate O-acetylesterase" evidence="3">
    <location>
        <begin position="431"/>
        <end position="537"/>
    </location>
</feature>
<dbReference type="Pfam" id="PF03629">
    <property type="entry name" value="SASA"/>
    <property type="match status" value="2"/>
</dbReference>
<dbReference type="InterPro" id="IPR039329">
    <property type="entry name" value="SIAE"/>
</dbReference>
<accession>A0A173MH60</accession>
<keyword evidence="2" id="KW-0732">Signal</keyword>
<dbReference type="Gene3D" id="3.40.50.1110">
    <property type="entry name" value="SGNH hydrolase"/>
    <property type="match status" value="2"/>
</dbReference>
<dbReference type="GO" id="GO:0001681">
    <property type="term" value="F:sialate O-acetylesterase activity"/>
    <property type="evidence" value="ECO:0007669"/>
    <property type="project" value="InterPro"/>
</dbReference>
<dbReference type="EMBL" id="FTOR01000002">
    <property type="protein sequence ID" value="SIS99301.1"/>
    <property type="molecule type" value="Genomic_DNA"/>
</dbReference>
<dbReference type="PANTHER" id="PTHR22901">
    <property type="entry name" value="SIALATE O-ACETYLESTERASE"/>
    <property type="match status" value="1"/>
</dbReference>
<dbReference type="KEGG" id="fln:FLA_2837"/>
<dbReference type="PANTHER" id="PTHR22901:SF0">
    <property type="entry name" value="SIALATE O-ACETYLESTERASE"/>
    <property type="match status" value="1"/>
</dbReference>